<dbReference type="Proteomes" id="UP000005522">
    <property type="component" value="Chromosome"/>
</dbReference>
<gene>
    <name evidence="3" type="ORF">Acaty_c1714</name>
</gene>
<dbReference type="AlphaFoldDB" id="A0A059ZRT0"/>
<proteinExistence type="inferred from homology"/>
<evidence type="ECO:0000313" key="4">
    <source>
        <dbReference type="Proteomes" id="UP000005522"/>
    </source>
</evidence>
<dbReference type="KEGG" id="acz:Acaty_c1714"/>
<dbReference type="PANTHER" id="PTHR30203:SF24">
    <property type="entry name" value="BLR4935 PROTEIN"/>
    <property type="match status" value="1"/>
</dbReference>
<evidence type="ECO:0000313" key="3">
    <source>
        <dbReference type="EMBL" id="AIA55574.1"/>
    </source>
</evidence>
<dbReference type="InterPro" id="IPR003423">
    <property type="entry name" value="OMP_efflux"/>
</dbReference>
<dbReference type="GO" id="GO:0015562">
    <property type="term" value="F:efflux transmembrane transporter activity"/>
    <property type="evidence" value="ECO:0007669"/>
    <property type="project" value="InterPro"/>
</dbReference>
<feature type="signal peptide" evidence="2">
    <location>
        <begin position="1"/>
        <end position="37"/>
    </location>
</feature>
<comment type="similarity">
    <text evidence="1">Belongs to the outer membrane factor (OMF) (TC 1.B.17) family.</text>
</comment>
<evidence type="ECO:0000256" key="1">
    <source>
        <dbReference type="ARBA" id="ARBA00007613"/>
    </source>
</evidence>
<dbReference type="EMBL" id="CP005986">
    <property type="protein sequence ID" value="AIA55574.1"/>
    <property type="molecule type" value="Genomic_DNA"/>
</dbReference>
<evidence type="ECO:0000256" key="2">
    <source>
        <dbReference type="SAM" id="SignalP"/>
    </source>
</evidence>
<feature type="chain" id="PRO_5001585307" evidence="2">
    <location>
        <begin position="38"/>
        <end position="431"/>
    </location>
</feature>
<reference evidence="3 4" key="1">
    <citation type="journal article" date="2009" name="J. Bacteriol.">
        <title>Draft genome sequence of the extremely acidophilic bacterium Acidithiobacillus caldus ATCC 51756 reveals metabolic versatility in the genus Acidithiobacillus.</title>
        <authorList>
            <person name="Valdes J."/>
            <person name="Quatrini R."/>
            <person name="Hallberg K."/>
            <person name="Dopson M."/>
            <person name="Valenzuela P.D."/>
            <person name="Holmes D.S."/>
        </authorList>
    </citation>
    <scope>NUCLEOTIDE SEQUENCE [LARGE SCALE GENOMIC DNA]</scope>
    <source>
        <strain evidence="4">ATCC 51756 / DSM 8584 / KU</strain>
    </source>
</reference>
<dbReference type="InterPro" id="IPR010131">
    <property type="entry name" value="MdtP/NodT-like"/>
</dbReference>
<protein>
    <submittedName>
        <fullName evidence="3">Heavy metal RND efflux outer membrane protein, CzcC family</fullName>
    </submittedName>
</protein>
<dbReference type="Pfam" id="PF02321">
    <property type="entry name" value="OEP"/>
    <property type="match status" value="1"/>
</dbReference>
<dbReference type="SUPFAM" id="SSF56954">
    <property type="entry name" value="Outer membrane efflux proteins (OEP)"/>
    <property type="match status" value="1"/>
</dbReference>
<accession>A0A059ZRT0</accession>
<dbReference type="eggNOG" id="COG1538">
    <property type="taxonomic scope" value="Bacteria"/>
</dbReference>
<dbReference type="HOGENOM" id="CLU_012817_15_1_6"/>
<dbReference type="PANTHER" id="PTHR30203">
    <property type="entry name" value="OUTER MEMBRANE CATION EFFLUX PROTEIN"/>
    <property type="match status" value="1"/>
</dbReference>
<organism evidence="3 4">
    <name type="scientific">Acidithiobacillus caldus (strain ATCC 51756 / DSM 8584 / KU)</name>
    <dbReference type="NCBI Taxonomy" id="637389"/>
    <lineage>
        <taxon>Bacteria</taxon>
        <taxon>Pseudomonadati</taxon>
        <taxon>Pseudomonadota</taxon>
        <taxon>Acidithiobacillia</taxon>
        <taxon>Acidithiobacillales</taxon>
        <taxon>Acidithiobacillaceae</taxon>
        <taxon>Acidithiobacillus</taxon>
    </lineage>
</organism>
<sequence>MKSNHPVCTRLRSQLRGLVPVALASILSVLASATAEATTTLTLADAEHRISKNPSLAAYRQKILALRHQAIAAAQLPDPHLSLGAVDLPTNNFSMNQQQMSMLSVGLSQTFPPFGQLTLRGRQLRMEARAASASKAERAAELRWLLQQSWIQALVGHDEMRILVRQEQLARLTEQAATAAYRAGRADEADVLRSRLARVALENEKDQIRSEQTVALARITELLGLSAPPQLVWRWPHAAPPPALSLLIARIPGQPTLQAAAANEGAARVSVQVAHRSLLPSITVSTSYGQDFMPGSPNWLSVGVNLSLPIFPGDRQDQTIAAAQEQEMAAVDDYDEQRLRIARELRSAYAQYQAADAEYKRGQQDLTLLATQTYSAELNDFRGGRGRFQSVLRAQNTVLTTALETLTARRDRALAIAQLDYLTTQYRGVQP</sequence>
<keyword evidence="2" id="KW-0732">Signal</keyword>
<dbReference type="Gene3D" id="1.20.1600.10">
    <property type="entry name" value="Outer membrane efflux proteins (OEP)"/>
    <property type="match status" value="1"/>
</dbReference>
<name>A0A059ZRT0_ACICK</name>
<dbReference type="RefSeq" id="WP_004872717.1">
    <property type="nucleotide sequence ID" value="NZ_CP005986.1"/>
</dbReference>